<feature type="domain" description="Methylamine utilisation protein MauE" evidence="9">
    <location>
        <begin position="17"/>
        <end position="147"/>
    </location>
</feature>
<keyword evidence="5 8" id="KW-0812">Transmembrane</keyword>
<dbReference type="RefSeq" id="WP_317975733.1">
    <property type="nucleotide sequence ID" value="NZ_BTFW01000001.1"/>
</dbReference>
<comment type="pathway">
    <text evidence="3">One-carbon metabolism; methylamine degradation.</text>
</comment>
<dbReference type="Pfam" id="PF07291">
    <property type="entry name" value="MauE"/>
    <property type="match status" value="1"/>
</dbReference>
<keyword evidence="7 8" id="KW-0472">Membrane</keyword>
<feature type="transmembrane region" description="Helical" evidence="8">
    <location>
        <begin position="12"/>
        <end position="35"/>
    </location>
</feature>
<evidence type="ECO:0000313" key="10">
    <source>
        <dbReference type="EMBL" id="GMM62121.1"/>
    </source>
</evidence>
<evidence type="ECO:0000256" key="4">
    <source>
        <dbReference type="ARBA" id="ARBA00019078"/>
    </source>
</evidence>
<name>A0ABQ6PA51_9SPHN</name>
<comment type="subcellular location">
    <subcellularLocation>
        <location evidence="2">Membrane</location>
        <topology evidence="2">Multi-pass membrane protein</topology>
    </subcellularLocation>
</comment>
<feature type="transmembrane region" description="Helical" evidence="8">
    <location>
        <begin position="167"/>
        <end position="200"/>
    </location>
</feature>
<evidence type="ECO:0000256" key="3">
    <source>
        <dbReference type="ARBA" id="ARBA00004856"/>
    </source>
</evidence>
<evidence type="ECO:0000256" key="5">
    <source>
        <dbReference type="ARBA" id="ARBA00022692"/>
    </source>
</evidence>
<evidence type="ECO:0000256" key="2">
    <source>
        <dbReference type="ARBA" id="ARBA00004141"/>
    </source>
</evidence>
<evidence type="ECO:0000256" key="7">
    <source>
        <dbReference type="ARBA" id="ARBA00023136"/>
    </source>
</evidence>
<evidence type="ECO:0000256" key="1">
    <source>
        <dbReference type="ARBA" id="ARBA00003475"/>
    </source>
</evidence>
<keyword evidence="6 8" id="KW-1133">Transmembrane helix</keyword>
<evidence type="ECO:0000256" key="6">
    <source>
        <dbReference type="ARBA" id="ARBA00022989"/>
    </source>
</evidence>
<protein>
    <recommendedName>
        <fullName evidence="4">Methylamine utilization protein MauE</fullName>
    </recommendedName>
</protein>
<feature type="transmembrane region" description="Helical" evidence="8">
    <location>
        <begin position="56"/>
        <end position="82"/>
    </location>
</feature>
<dbReference type="Proteomes" id="UP001187221">
    <property type="component" value="Unassembled WGS sequence"/>
</dbReference>
<comment type="function">
    <text evidence="1">May be specifically involved in the processing, transport, and/or maturation of the MADH beta-subunit.</text>
</comment>
<feature type="transmembrane region" description="Helical" evidence="8">
    <location>
        <begin position="88"/>
        <end position="108"/>
    </location>
</feature>
<sequence length="210" mass="21289">MTDLATLTQAGGALALIGRTSAVGVGLIFAGAATGKLRHRALFPGVVANYRMLPQGLVAPVAMILPWAELGLGCALAGLGVSGMAGPALPLASASAIALLLVFAWAMAINIARGRSHIDCGCGHSALRQPLGKPLVLRNILLGLLLVPASLPASTGLRALPDAVPGAGWVALGGGFALFLLFHLFNAILALTAMAAPALLRFPRAEVQVR</sequence>
<keyword evidence="11" id="KW-1185">Reference proteome</keyword>
<proteinExistence type="predicted"/>
<evidence type="ECO:0000313" key="11">
    <source>
        <dbReference type="Proteomes" id="UP001187221"/>
    </source>
</evidence>
<feature type="transmembrane region" description="Helical" evidence="8">
    <location>
        <begin position="135"/>
        <end position="155"/>
    </location>
</feature>
<dbReference type="InterPro" id="IPR009908">
    <property type="entry name" value="Methylamine_util_MauE"/>
</dbReference>
<accession>A0ABQ6PA51</accession>
<evidence type="ECO:0000259" key="9">
    <source>
        <dbReference type="Pfam" id="PF07291"/>
    </source>
</evidence>
<evidence type="ECO:0000256" key="8">
    <source>
        <dbReference type="SAM" id="Phobius"/>
    </source>
</evidence>
<reference evidence="10 11" key="1">
    <citation type="submission" date="2023-06" db="EMBL/GenBank/DDBJ databases">
        <title>Draft genome sequence of Novosphingobium sp. strain IK01.</title>
        <authorList>
            <person name="Hatamoto M."/>
            <person name="Ikarashi T."/>
            <person name="Yamaguchi T."/>
        </authorList>
    </citation>
    <scope>NUCLEOTIDE SEQUENCE [LARGE SCALE GENOMIC DNA]</scope>
    <source>
        <strain evidence="10 11">IK01</strain>
    </source>
</reference>
<gene>
    <name evidence="10" type="ORF">NUTIK01_28980</name>
</gene>
<organism evidence="10 11">
    <name type="scientific">Novosphingobium pituita</name>
    <dbReference type="NCBI Taxonomy" id="3056842"/>
    <lineage>
        <taxon>Bacteria</taxon>
        <taxon>Pseudomonadati</taxon>
        <taxon>Pseudomonadota</taxon>
        <taxon>Alphaproteobacteria</taxon>
        <taxon>Sphingomonadales</taxon>
        <taxon>Sphingomonadaceae</taxon>
        <taxon>Novosphingobium</taxon>
    </lineage>
</organism>
<comment type="caution">
    <text evidence="10">The sequence shown here is derived from an EMBL/GenBank/DDBJ whole genome shotgun (WGS) entry which is preliminary data.</text>
</comment>
<dbReference type="EMBL" id="BTFW01000001">
    <property type="protein sequence ID" value="GMM62121.1"/>
    <property type="molecule type" value="Genomic_DNA"/>
</dbReference>